<dbReference type="InterPro" id="IPR011335">
    <property type="entry name" value="Restrct_endonuc-II-like"/>
</dbReference>
<dbReference type="InterPro" id="IPR052906">
    <property type="entry name" value="Type_IV_Methyl-Rstrct_Enzyme"/>
</dbReference>
<feature type="transmembrane region" description="Helical" evidence="1">
    <location>
        <begin position="12"/>
        <end position="34"/>
    </location>
</feature>
<proteinExistence type="predicted"/>
<organism evidence="3 4">
    <name type="scientific">Paenibacillus peoriae</name>
    <dbReference type="NCBI Taxonomy" id="59893"/>
    <lineage>
        <taxon>Bacteria</taxon>
        <taxon>Bacillati</taxon>
        <taxon>Bacillota</taxon>
        <taxon>Bacilli</taxon>
        <taxon>Bacillales</taxon>
        <taxon>Paenibacillaceae</taxon>
        <taxon>Paenibacillus</taxon>
    </lineage>
</organism>
<evidence type="ECO:0000259" key="2">
    <source>
        <dbReference type="Pfam" id="PF04471"/>
    </source>
</evidence>
<keyword evidence="1" id="KW-1133">Transmembrane helix</keyword>
<gene>
    <name evidence="3" type="ORF">IAQ67_15345</name>
</gene>
<dbReference type="GO" id="GO:0009307">
    <property type="term" value="P:DNA restriction-modification system"/>
    <property type="evidence" value="ECO:0007669"/>
    <property type="project" value="InterPro"/>
</dbReference>
<dbReference type="InterPro" id="IPR007560">
    <property type="entry name" value="Restrct_endonuc_IV_Mrr"/>
</dbReference>
<dbReference type="InterPro" id="IPR011856">
    <property type="entry name" value="tRNA_endonuc-like_dom_sf"/>
</dbReference>
<keyword evidence="1" id="KW-0812">Transmembrane</keyword>
<keyword evidence="3" id="KW-0378">Hydrolase</keyword>
<dbReference type="GO" id="GO:0003677">
    <property type="term" value="F:DNA binding"/>
    <property type="evidence" value="ECO:0007669"/>
    <property type="project" value="InterPro"/>
</dbReference>
<dbReference type="PANTHER" id="PTHR30015:SF6">
    <property type="entry name" value="SLL1429 PROTEIN"/>
    <property type="match status" value="1"/>
</dbReference>
<protein>
    <submittedName>
        <fullName evidence="3">Restriction endonuclease</fullName>
    </submittedName>
</protein>
<evidence type="ECO:0000313" key="4">
    <source>
        <dbReference type="Proteomes" id="UP000516384"/>
    </source>
</evidence>
<accession>A0A7H0Y2H2</accession>
<keyword evidence="3" id="KW-0255">Endonuclease</keyword>
<dbReference type="Gene3D" id="3.40.1350.10">
    <property type="match status" value="1"/>
</dbReference>
<dbReference type="AlphaFoldDB" id="A0A7H0Y2H2"/>
<dbReference type="PANTHER" id="PTHR30015">
    <property type="entry name" value="MRR RESTRICTION SYSTEM PROTEIN"/>
    <property type="match status" value="1"/>
</dbReference>
<evidence type="ECO:0000313" key="3">
    <source>
        <dbReference type="EMBL" id="QNR65280.1"/>
    </source>
</evidence>
<dbReference type="Proteomes" id="UP000516384">
    <property type="component" value="Chromosome"/>
</dbReference>
<dbReference type="GO" id="GO:0015666">
    <property type="term" value="F:restriction endodeoxyribonuclease activity"/>
    <property type="evidence" value="ECO:0007669"/>
    <property type="project" value="TreeGrafter"/>
</dbReference>
<dbReference type="SUPFAM" id="SSF52980">
    <property type="entry name" value="Restriction endonuclease-like"/>
    <property type="match status" value="1"/>
</dbReference>
<dbReference type="Pfam" id="PF04471">
    <property type="entry name" value="Mrr_cat"/>
    <property type="match status" value="1"/>
</dbReference>
<keyword evidence="3" id="KW-0540">Nuclease</keyword>
<dbReference type="EMBL" id="CP061172">
    <property type="protein sequence ID" value="QNR65280.1"/>
    <property type="molecule type" value="Genomic_DNA"/>
</dbReference>
<feature type="domain" description="Restriction endonuclease type IV Mrr" evidence="2">
    <location>
        <begin position="117"/>
        <end position="227"/>
    </location>
</feature>
<sequence>MKFSERSTILNLIAGIEVKTLIVGFLIVALVWALNQLFQAGKLAKHPIVIRFVDRLPHSRLINNNIEPGEILELQDELTRYDRMYLTWTIRQAISFAISRQINTVDRKNHMTINDVDQLGGLEFEFFLKKLFEGKGYQVELTRGSGDQGVDLILYQGRRKIAVQAKRYSPSQRVGVTAVQEVCTGKIFYDCTEAYVITSSYYTTPASVLAKKVGVSLINRDQLIRLLSDSYSSIL</sequence>
<evidence type="ECO:0000256" key="1">
    <source>
        <dbReference type="SAM" id="Phobius"/>
    </source>
</evidence>
<reference evidence="3 4" key="1">
    <citation type="submission" date="2020-09" db="EMBL/GenBank/DDBJ databases">
        <title>Characterization of Paenibacillus peoriae strain ZF390 with broad-spectrum antimicrobial activity as a potential biocontrol agent.</title>
        <authorList>
            <person name="Li L."/>
            <person name="Zhao Y."/>
            <person name="Li B."/>
            <person name="Xie X."/>
        </authorList>
    </citation>
    <scope>NUCLEOTIDE SEQUENCE [LARGE SCALE GENOMIC DNA]</scope>
    <source>
        <strain evidence="3 4">ZF390</strain>
    </source>
</reference>
<name>A0A7H0Y2H2_9BACL</name>
<keyword evidence="1" id="KW-0472">Membrane</keyword>